<protein>
    <submittedName>
        <fullName evidence="1">Uncharacterized protein</fullName>
    </submittedName>
</protein>
<organism evidence="1 2">
    <name type="scientific">Nitrosomonas marina</name>
    <dbReference type="NCBI Taxonomy" id="917"/>
    <lineage>
        <taxon>Bacteria</taxon>
        <taxon>Pseudomonadati</taxon>
        <taxon>Pseudomonadota</taxon>
        <taxon>Betaproteobacteria</taxon>
        <taxon>Nitrosomonadales</taxon>
        <taxon>Nitrosomonadaceae</taxon>
        <taxon>Nitrosomonas</taxon>
    </lineage>
</organism>
<dbReference type="AlphaFoldDB" id="A0A1H8G6Z3"/>
<evidence type="ECO:0000313" key="2">
    <source>
        <dbReference type="Proteomes" id="UP000199459"/>
    </source>
</evidence>
<reference evidence="1 2" key="1">
    <citation type="submission" date="2016-10" db="EMBL/GenBank/DDBJ databases">
        <authorList>
            <person name="de Groot N.N."/>
        </authorList>
    </citation>
    <scope>NUCLEOTIDE SEQUENCE [LARGE SCALE GENOMIC DNA]</scope>
    <source>
        <strain evidence="1 2">Nm22</strain>
    </source>
</reference>
<dbReference type="OrthoDB" id="9880507at2"/>
<name>A0A1H8G6Z3_9PROT</name>
<dbReference type="RefSeq" id="WP_090633102.1">
    <property type="nucleotide sequence ID" value="NZ_FOCP01000016.1"/>
</dbReference>
<gene>
    <name evidence="1" type="ORF">SAMN05216325_11664</name>
</gene>
<dbReference type="EMBL" id="FOCP01000016">
    <property type="protein sequence ID" value="SEN39639.1"/>
    <property type="molecule type" value="Genomic_DNA"/>
</dbReference>
<proteinExistence type="predicted"/>
<evidence type="ECO:0000313" key="1">
    <source>
        <dbReference type="EMBL" id="SEN39639.1"/>
    </source>
</evidence>
<dbReference type="Proteomes" id="UP000199459">
    <property type="component" value="Unassembled WGS sequence"/>
</dbReference>
<accession>A0A1H8G6Z3</accession>
<sequence>MEMEFAVKETSDFDEMDEVLDEMMADSHVVRIIEEMEFVENEINDFDYFDESDIRYEMRDTF</sequence>